<reference evidence="4" key="1">
    <citation type="submission" date="2016-11" db="UniProtKB">
        <authorList>
            <consortium name="WormBaseParasite"/>
        </authorList>
    </citation>
    <scope>IDENTIFICATION</scope>
</reference>
<accession>A0A1I7SGS4</accession>
<dbReference type="Proteomes" id="UP000095284">
    <property type="component" value="Unplaced"/>
</dbReference>
<dbReference type="Proteomes" id="UP000659654">
    <property type="component" value="Unassembled WGS sequence"/>
</dbReference>
<organism evidence="2 4">
    <name type="scientific">Bursaphelenchus xylophilus</name>
    <name type="common">Pinewood nematode worm</name>
    <name type="synonym">Aphelenchoides xylophilus</name>
    <dbReference type="NCBI Taxonomy" id="6326"/>
    <lineage>
        <taxon>Eukaryota</taxon>
        <taxon>Metazoa</taxon>
        <taxon>Ecdysozoa</taxon>
        <taxon>Nematoda</taxon>
        <taxon>Chromadorea</taxon>
        <taxon>Rhabditida</taxon>
        <taxon>Tylenchina</taxon>
        <taxon>Tylenchomorpha</taxon>
        <taxon>Aphelenchoidea</taxon>
        <taxon>Aphelenchoididae</taxon>
        <taxon>Bursaphelenchus</taxon>
    </lineage>
</organism>
<dbReference type="AlphaFoldDB" id="A0A1I7SGS4"/>
<proteinExistence type="predicted"/>
<dbReference type="EMBL" id="CAJFCV020000003">
    <property type="protein sequence ID" value="CAG9111471.1"/>
    <property type="molecule type" value="Genomic_DNA"/>
</dbReference>
<name>A0A1I7SGS4_BURXY</name>
<evidence type="ECO:0000313" key="3">
    <source>
        <dbReference type="Proteomes" id="UP000659654"/>
    </source>
</evidence>
<dbReference type="WBParaSite" id="BXY_1223900.1">
    <property type="protein sequence ID" value="BXY_1223900.1"/>
    <property type="gene ID" value="BXY_1223900"/>
</dbReference>
<gene>
    <name evidence="1" type="ORF">BXYJ_LOCUS7750</name>
</gene>
<dbReference type="OrthoDB" id="10368872at2759"/>
<dbReference type="Proteomes" id="UP000582659">
    <property type="component" value="Unassembled WGS sequence"/>
</dbReference>
<protein>
    <submittedName>
        <fullName evidence="1">(pine wood nematode) hypothetical protein</fullName>
    </submittedName>
</protein>
<reference evidence="1" key="2">
    <citation type="submission" date="2020-09" db="EMBL/GenBank/DDBJ databases">
        <authorList>
            <person name="Kikuchi T."/>
        </authorList>
    </citation>
    <scope>NUCLEOTIDE SEQUENCE</scope>
    <source>
        <strain evidence="1">Ka4C1</strain>
    </source>
</reference>
<keyword evidence="3" id="KW-1185">Reference proteome</keyword>
<dbReference type="EMBL" id="CAJFDI010000003">
    <property type="protein sequence ID" value="CAD5222980.1"/>
    <property type="molecule type" value="Genomic_DNA"/>
</dbReference>
<evidence type="ECO:0000313" key="1">
    <source>
        <dbReference type="EMBL" id="CAD5222980.1"/>
    </source>
</evidence>
<evidence type="ECO:0000313" key="2">
    <source>
        <dbReference type="Proteomes" id="UP000095284"/>
    </source>
</evidence>
<evidence type="ECO:0000313" key="4">
    <source>
        <dbReference type="WBParaSite" id="BXY_1223900.1"/>
    </source>
</evidence>
<sequence>MDRNSVTDIKSDVHSLLRWISDASLIRISQSQPRSYAKKPTNSWAKQSKLDEISSDQVYINNFGSINLP</sequence>